<dbReference type="CDD" id="cd19856">
    <property type="entry name" value="DSRM_Kanadaptin"/>
    <property type="match status" value="1"/>
</dbReference>
<dbReference type="InterPro" id="IPR000253">
    <property type="entry name" value="FHA_dom"/>
</dbReference>
<feature type="compositionally biased region" description="Basic and acidic residues" evidence="1">
    <location>
        <begin position="280"/>
        <end position="300"/>
    </location>
</feature>
<evidence type="ECO:0000259" key="2">
    <source>
        <dbReference type="PROSITE" id="PS50006"/>
    </source>
</evidence>
<reference evidence="4" key="1">
    <citation type="submission" date="2025-08" db="UniProtKB">
        <authorList>
            <consortium name="RefSeq"/>
        </authorList>
    </citation>
    <scope>IDENTIFICATION</scope>
    <source>
        <tissue evidence="4">Whole organism</tissue>
    </source>
</reference>
<protein>
    <submittedName>
        <fullName evidence="4">Kanadaptin</fullName>
    </submittedName>
</protein>
<sequence length="829" mass="92638">MDSSAKEELVMSKTNDEITLVKEDQEISDNIFENESLEKGHQIIENMEGLKTDSIEGNENSDKHKFLLPTLPIKVKRISTRSAPIVTLPNADQEKCQEDVSTCTSLGEASLPESNVNTSHNLKTVPIPYKEPSWSSHPPDGYSFEVLKGGVVVDTIKLDKPFLVFGRLAQCDVMLEHPSISRFHCIVQYRGVTSEAAEAGIYVYDLSSTHGSYQNKYRLQPKVYNRLRVGHMLKFGGSSRNFVLMGPDEDAEEELPYTVAELQQMAKEKLEDKKKKEAEKKLEKEKKEQQRIKDEEERGIDWGMGPDAEEDDEDPDAPNPFSELVREELYLDDPKKSLRGWYEREGYELPEYDVTEVTAGRFKCSVKLPILSPSGEPLIATVEHRGKKKDTVVQAALEACRLLDKHGLFRQATHASRASKVVVDSDSDDEDEFLDRTGDVEKKRDRRYVRSSRREKTYTYSELLEQHTTAVTELHALAQQLLEVQRAKEATAGKDSDKDAEDLDVFMVSMNKLALDKHKMLTCKLKFIELRKEEARVRRLLNVARPASIAEVAAPSYPPELILPGTQRPGDKKPSTVSSKSLQAPSVALKGLSAGVHAAFMEEDDAPKLKLSKLDATEDFVPKYIPYDRSAYAPTARARALPARTPAKYIMFNDDAPKPVNTSPTQPNENSMQESVEVQPSLTGSDVTKKTETISTLNGRASTTLNSPHSHEEKEINEEGNAISGPGDSICPSLDSEQLIPVDKKAKLDINSDFLPAGTKSRHRKSMGDDKQQSLRAAVKRASGATESKSSKKLASSFDFNDPRAEEDWLPPQDQTGDGRIRLNDKLGY</sequence>
<evidence type="ECO:0000313" key="4">
    <source>
        <dbReference type="RefSeq" id="XP_018027284.1"/>
    </source>
</evidence>
<gene>
    <name evidence="4" type="primary">LOC108682598</name>
</gene>
<evidence type="ECO:0000313" key="3">
    <source>
        <dbReference type="Proteomes" id="UP000694843"/>
    </source>
</evidence>
<dbReference type="GO" id="GO:0016891">
    <property type="term" value="F:RNA endonuclease activity producing 5'-phosphomonoesters, hydrolytic mechanism"/>
    <property type="evidence" value="ECO:0007669"/>
    <property type="project" value="InterPro"/>
</dbReference>
<dbReference type="OrthoDB" id="433755at2759"/>
<dbReference type="GeneID" id="108682598"/>
<feature type="compositionally biased region" description="Polar residues" evidence="1">
    <location>
        <begin position="693"/>
        <end position="708"/>
    </location>
</feature>
<dbReference type="Pfam" id="PF03368">
    <property type="entry name" value="Dicer_dimer"/>
    <property type="match status" value="1"/>
</dbReference>
<dbReference type="KEGG" id="hazt:108682598"/>
<dbReference type="InterPro" id="IPR005034">
    <property type="entry name" value="Dicer_dimerisation"/>
</dbReference>
<feature type="compositionally biased region" description="Acidic residues" evidence="1">
    <location>
        <begin position="307"/>
        <end position="316"/>
    </location>
</feature>
<feature type="compositionally biased region" description="Polar residues" evidence="1">
    <location>
        <begin position="660"/>
        <end position="686"/>
    </location>
</feature>
<dbReference type="Proteomes" id="UP000694843">
    <property type="component" value="Unplaced"/>
</dbReference>
<dbReference type="SUPFAM" id="SSF49879">
    <property type="entry name" value="SMAD/FHA domain"/>
    <property type="match status" value="1"/>
</dbReference>
<evidence type="ECO:0000256" key="1">
    <source>
        <dbReference type="SAM" id="MobiDB-lite"/>
    </source>
</evidence>
<feature type="region of interest" description="Disordered" evidence="1">
    <location>
        <begin position="560"/>
        <end position="582"/>
    </location>
</feature>
<dbReference type="RefSeq" id="XP_018027284.1">
    <property type="nucleotide sequence ID" value="XM_018171795.2"/>
</dbReference>
<feature type="region of interest" description="Disordered" evidence="1">
    <location>
        <begin position="652"/>
        <end position="734"/>
    </location>
</feature>
<dbReference type="AlphaFoldDB" id="A0A8B7PM60"/>
<dbReference type="PANTHER" id="PTHR23308">
    <property type="entry name" value="NUCLEAR INHIBITOR OF PROTEIN PHOSPHATASE-1"/>
    <property type="match status" value="1"/>
</dbReference>
<keyword evidence="3" id="KW-1185">Reference proteome</keyword>
<feature type="region of interest" description="Disordered" evidence="1">
    <location>
        <begin position="753"/>
        <end position="829"/>
    </location>
</feature>
<dbReference type="InterPro" id="IPR050923">
    <property type="entry name" value="Cell_Proc_Reg/RNA_Proc"/>
</dbReference>
<accession>A0A8B7PM60</accession>
<organism evidence="3 4">
    <name type="scientific">Hyalella azteca</name>
    <name type="common">Amphipod</name>
    <dbReference type="NCBI Taxonomy" id="294128"/>
    <lineage>
        <taxon>Eukaryota</taxon>
        <taxon>Metazoa</taxon>
        <taxon>Ecdysozoa</taxon>
        <taxon>Arthropoda</taxon>
        <taxon>Crustacea</taxon>
        <taxon>Multicrustacea</taxon>
        <taxon>Malacostraca</taxon>
        <taxon>Eumalacostraca</taxon>
        <taxon>Peracarida</taxon>
        <taxon>Amphipoda</taxon>
        <taxon>Senticaudata</taxon>
        <taxon>Talitrida</taxon>
        <taxon>Talitroidea</taxon>
        <taxon>Hyalellidae</taxon>
        <taxon>Hyalella</taxon>
    </lineage>
</organism>
<proteinExistence type="predicted"/>
<dbReference type="Gene3D" id="2.60.200.20">
    <property type="match status" value="1"/>
</dbReference>
<dbReference type="CDD" id="cd22677">
    <property type="entry name" value="FHA_Kanadaptin"/>
    <property type="match status" value="1"/>
</dbReference>
<feature type="domain" description="FHA" evidence="2">
    <location>
        <begin position="163"/>
        <end position="219"/>
    </location>
</feature>
<feature type="compositionally biased region" description="Basic and acidic residues" evidence="1">
    <location>
        <begin position="817"/>
        <end position="829"/>
    </location>
</feature>
<dbReference type="PROSITE" id="PS50006">
    <property type="entry name" value="FHA_DOMAIN"/>
    <property type="match status" value="1"/>
</dbReference>
<dbReference type="SMART" id="SM00240">
    <property type="entry name" value="FHA"/>
    <property type="match status" value="1"/>
</dbReference>
<dbReference type="InterPro" id="IPR008984">
    <property type="entry name" value="SMAD_FHA_dom_sf"/>
</dbReference>
<feature type="region of interest" description="Disordered" evidence="1">
    <location>
        <begin position="280"/>
        <end position="320"/>
    </location>
</feature>
<name>A0A8B7PM60_HYAAZ</name>
<dbReference type="Pfam" id="PF00498">
    <property type="entry name" value="FHA"/>
    <property type="match status" value="1"/>
</dbReference>